<proteinExistence type="predicted"/>
<keyword evidence="1" id="KW-1133">Transmembrane helix</keyword>
<gene>
    <name evidence="2" type="ORF">IAD42_05775</name>
</gene>
<feature type="transmembrane region" description="Helical" evidence="1">
    <location>
        <begin position="21"/>
        <end position="36"/>
    </location>
</feature>
<reference evidence="2" key="2">
    <citation type="journal article" date="2021" name="PeerJ">
        <title>Extensive microbial diversity within the chicken gut microbiome revealed by metagenomics and culture.</title>
        <authorList>
            <person name="Gilroy R."/>
            <person name="Ravi A."/>
            <person name="Getino M."/>
            <person name="Pursley I."/>
            <person name="Horton D.L."/>
            <person name="Alikhan N.F."/>
            <person name="Baker D."/>
            <person name="Gharbi K."/>
            <person name="Hall N."/>
            <person name="Watson M."/>
            <person name="Adriaenssens E.M."/>
            <person name="Foster-Nyarko E."/>
            <person name="Jarju S."/>
            <person name="Secka A."/>
            <person name="Antonio M."/>
            <person name="Oren A."/>
            <person name="Chaudhuri R.R."/>
            <person name="La Ragione R."/>
            <person name="Hildebrand F."/>
            <person name="Pallen M.J."/>
        </authorList>
    </citation>
    <scope>NUCLEOTIDE SEQUENCE</scope>
    <source>
        <strain evidence="2">ChiHecec3B27-6122</strain>
    </source>
</reference>
<keyword evidence="1" id="KW-0812">Transmembrane</keyword>
<dbReference type="AlphaFoldDB" id="A0A9D1K9Q2"/>
<dbReference type="EMBL" id="DVJS01000142">
    <property type="protein sequence ID" value="HIS97467.1"/>
    <property type="molecule type" value="Genomic_DNA"/>
</dbReference>
<evidence type="ECO:0000256" key="1">
    <source>
        <dbReference type="SAM" id="Phobius"/>
    </source>
</evidence>
<evidence type="ECO:0000313" key="3">
    <source>
        <dbReference type="Proteomes" id="UP000886876"/>
    </source>
</evidence>
<evidence type="ECO:0008006" key="4">
    <source>
        <dbReference type="Google" id="ProtNLM"/>
    </source>
</evidence>
<dbReference type="Proteomes" id="UP000886876">
    <property type="component" value="Unassembled WGS sequence"/>
</dbReference>
<organism evidence="2 3">
    <name type="scientific">Candidatus Scatomorpha pullistercoris</name>
    <dbReference type="NCBI Taxonomy" id="2840929"/>
    <lineage>
        <taxon>Bacteria</taxon>
        <taxon>Bacillati</taxon>
        <taxon>Bacillota</taxon>
        <taxon>Clostridia</taxon>
        <taxon>Eubacteriales</taxon>
        <taxon>Candidatus Scatomorpha</taxon>
    </lineage>
</organism>
<name>A0A9D1K9Q2_9FIRM</name>
<keyword evidence="1" id="KW-0472">Membrane</keyword>
<feature type="transmembrane region" description="Helical" evidence="1">
    <location>
        <begin position="42"/>
        <end position="60"/>
    </location>
</feature>
<protein>
    <recommendedName>
        <fullName evidence="4">Zn-finger containing protein</fullName>
    </recommendedName>
</protein>
<accession>A0A9D1K9Q2</accession>
<sequence>MREKLIRFMTGRNGADNLSRAVSFVVIAFLVVGFFTDARVSRVLWVFAVLGMVYTYFRIFSRNVYKRRQENQKYLRMTSGVRGYFRGLRERWSQRKDYKFYRCPSCHTLLRVPRGKGKIKLVCRKCGTSFIKKT</sequence>
<comment type="caution">
    <text evidence="2">The sequence shown here is derived from an EMBL/GenBank/DDBJ whole genome shotgun (WGS) entry which is preliminary data.</text>
</comment>
<evidence type="ECO:0000313" key="2">
    <source>
        <dbReference type="EMBL" id="HIS97467.1"/>
    </source>
</evidence>
<reference evidence="2" key="1">
    <citation type="submission" date="2020-10" db="EMBL/GenBank/DDBJ databases">
        <authorList>
            <person name="Gilroy R."/>
        </authorList>
    </citation>
    <scope>NUCLEOTIDE SEQUENCE</scope>
    <source>
        <strain evidence="2">ChiHecec3B27-6122</strain>
    </source>
</reference>